<evidence type="ECO:0000313" key="3">
    <source>
        <dbReference type="EMBL" id="GBN45956.1"/>
    </source>
</evidence>
<dbReference type="Proteomes" id="UP000499080">
    <property type="component" value="Unassembled WGS sequence"/>
</dbReference>
<reference evidence="2 4" key="1">
    <citation type="journal article" date="2019" name="Sci. Rep.">
        <title>Orb-weaving spider Araneus ventricosus genome elucidates the spidroin gene catalogue.</title>
        <authorList>
            <person name="Kono N."/>
            <person name="Nakamura H."/>
            <person name="Ohtoshi R."/>
            <person name="Moran D.A.P."/>
            <person name="Shinohara A."/>
            <person name="Yoshida Y."/>
            <person name="Fujiwara M."/>
            <person name="Mori M."/>
            <person name="Tomita M."/>
            <person name="Arakawa K."/>
        </authorList>
    </citation>
    <scope>NUCLEOTIDE SEQUENCE [LARGE SCALE GENOMIC DNA]</scope>
</reference>
<evidence type="ECO:0000313" key="1">
    <source>
        <dbReference type="EMBL" id="GBN45777.1"/>
    </source>
</evidence>
<name>A0A4Y2P4A9_ARAVE</name>
<accession>A0A4Y2P4A9</accession>
<organism evidence="2 4">
    <name type="scientific">Araneus ventricosus</name>
    <name type="common">Orbweaver spider</name>
    <name type="synonym">Epeira ventricosa</name>
    <dbReference type="NCBI Taxonomy" id="182803"/>
    <lineage>
        <taxon>Eukaryota</taxon>
        <taxon>Metazoa</taxon>
        <taxon>Ecdysozoa</taxon>
        <taxon>Arthropoda</taxon>
        <taxon>Chelicerata</taxon>
        <taxon>Arachnida</taxon>
        <taxon>Araneae</taxon>
        <taxon>Araneomorphae</taxon>
        <taxon>Entelegynae</taxon>
        <taxon>Araneoidea</taxon>
        <taxon>Araneidae</taxon>
        <taxon>Araneus</taxon>
    </lineage>
</organism>
<keyword evidence="4" id="KW-1185">Reference proteome</keyword>
<feature type="non-terminal residue" evidence="2">
    <location>
        <position position="1"/>
    </location>
</feature>
<proteinExistence type="predicted"/>
<comment type="caution">
    <text evidence="2">The sequence shown here is derived from an EMBL/GenBank/DDBJ whole genome shotgun (WGS) entry which is preliminary data.</text>
</comment>
<dbReference type="EMBL" id="BGPR01290859">
    <property type="protein sequence ID" value="GBN45777.1"/>
    <property type="molecule type" value="Genomic_DNA"/>
</dbReference>
<protein>
    <submittedName>
        <fullName evidence="2">Uncharacterized protein</fullName>
    </submittedName>
</protein>
<dbReference type="EMBL" id="BGPR01290956">
    <property type="protein sequence ID" value="GBN45956.1"/>
    <property type="molecule type" value="Genomic_DNA"/>
</dbReference>
<dbReference type="AlphaFoldDB" id="A0A4Y2P4A9"/>
<dbReference type="EMBL" id="BGPR01290884">
    <property type="protein sequence ID" value="GBN45829.1"/>
    <property type="molecule type" value="Genomic_DNA"/>
</dbReference>
<sequence>VTALKISGSDTLSVTVAVGTRSFSDLKLIKMLLRSPVSQERLVG</sequence>
<evidence type="ECO:0000313" key="2">
    <source>
        <dbReference type="EMBL" id="GBN45829.1"/>
    </source>
</evidence>
<gene>
    <name evidence="3" type="ORF">AVEN_144197_1</name>
    <name evidence="2" type="ORF">AVEN_258907_1</name>
    <name evidence="1" type="ORF">AVEN_98826_1</name>
</gene>
<evidence type="ECO:0000313" key="4">
    <source>
        <dbReference type="Proteomes" id="UP000499080"/>
    </source>
</evidence>